<reference evidence="8 9" key="1">
    <citation type="submission" date="2022-02" db="EMBL/GenBank/DDBJ databases">
        <title>Genome sequence data of Kingella unionensis sp. nov. strain CICC 24913 (CCUG 75125).</title>
        <authorList>
            <person name="Xiao M."/>
        </authorList>
    </citation>
    <scope>NUCLEOTIDE SEQUENCE [LARGE SCALE GENOMIC DNA]</scope>
    <source>
        <strain evidence="8 9">CICC 24913</strain>
    </source>
</reference>
<keyword evidence="9" id="KW-1185">Reference proteome</keyword>
<dbReference type="InterPro" id="IPR045569">
    <property type="entry name" value="Metalloprtase-TldD/E_C"/>
</dbReference>
<dbReference type="RefSeq" id="WP_238746616.1">
    <property type="nucleotide sequence ID" value="NZ_JAKOOW010000022.1"/>
</dbReference>
<dbReference type="InterPro" id="IPR002510">
    <property type="entry name" value="Metalloprtase-TldD/E_N"/>
</dbReference>
<dbReference type="EMBL" id="JAKOOW010000022">
    <property type="protein sequence ID" value="MCG6503958.1"/>
    <property type="molecule type" value="Genomic_DNA"/>
</dbReference>
<organism evidence="8 9">
    <name type="scientific">Kingella pumchi</name>
    <dbReference type="NCBI Taxonomy" id="2779506"/>
    <lineage>
        <taxon>Bacteria</taxon>
        <taxon>Pseudomonadati</taxon>
        <taxon>Pseudomonadota</taxon>
        <taxon>Betaproteobacteria</taxon>
        <taxon>Neisseriales</taxon>
        <taxon>Neisseriaceae</taxon>
        <taxon>Kingella</taxon>
    </lineage>
</organism>
<dbReference type="EC" id="3.4.24.-" evidence="8"/>
<protein>
    <submittedName>
        <fullName evidence="8">Metalloprotease TldD</fullName>
        <ecNumber evidence="8">3.4.24.-</ecNumber>
    </submittedName>
</protein>
<evidence type="ECO:0000256" key="3">
    <source>
        <dbReference type="ARBA" id="ARBA00022801"/>
    </source>
</evidence>
<dbReference type="InterPro" id="IPR035068">
    <property type="entry name" value="TldD/PmbA_N"/>
</dbReference>
<dbReference type="PANTHER" id="PTHR30624">
    <property type="entry name" value="UNCHARACTERIZED PROTEIN TLDD AND PMBA"/>
    <property type="match status" value="1"/>
</dbReference>
<dbReference type="Gene3D" id="3.30.2290.10">
    <property type="entry name" value="PmbA/TldD superfamily"/>
    <property type="match status" value="1"/>
</dbReference>
<dbReference type="InterPro" id="IPR051463">
    <property type="entry name" value="Peptidase_U62_metallo"/>
</dbReference>
<comment type="similarity">
    <text evidence="1">Belongs to the peptidase U62 family.</text>
</comment>
<dbReference type="NCBIfam" id="NF008006">
    <property type="entry name" value="PRK10735.1"/>
    <property type="match status" value="1"/>
</dbReference>
<evidence type="ECO:0000259" key="7">
    <source>
        <dbReference type="Pfam" id="PF19290"/>
    </source>
</evidence>
<dbReference type="InterPro" id="IPR025502">
    <property type="entry name" value="TldD"/>
</dbReference>
<evidence type="ECO:0000256" key="2">
    <source>
        <dbReference type="ARBA" id="ARBA00022670"/>
    </source>
</evidence>
<keyword evidence="3 8" id="KW-0378">Hydrolase</keyword>
<dbReference type="InterPro" id="IPR045570">
    <property type="entry name" value="Metalloprtase-TldD/E_cen_dom"/>
</dbReference>
<keyword evidence="4 8" id="KW-0482">Metalloprotease</keyword>
<gene>
    <name evidence="8" type="primary">tldD</name>
    <name evidence="8" type="ORF">MB824_05555</name>
</gene>
<dbReference type="PIRSF" id="PIRSF004919">
    <property type="entry name" value="TldD"/>
    <property type="match status" value="1"/>
</dbReference>
<dbReference type="Proteomes" id="UP001298424">
    <property type="component" value="Unassembled WGS sequence"/>
</dbReference>
<evidence type="ECO:0000259" key="6">
    <source>
        <dbReference type="Pfam" id="PF19289"/>
    </source>
</evidence>
<feature type="domain" description="Metalloprotease TldD/E C-terminal" evidence="6">
    <location>
        <begin position="246"/>
        <end position="473"/>
    </location>
</feature>
<dbReference type="Pfam" id="PF19289">
    <property type="entry name" value="PmbA_TldD_3rd"/>
    <property type="match status" value="1"/>
</dbReference>
<dbReference type="PANTHER" id="PTHR30624:SF4">
    <property type="entry name" value="METALLOPROTEASE TLDD"/>
    <property type="match status" value="1"/>
</dbReference>
<evidence type="ECO:0000313" key="9">
    <source>
        <dbReference type="Proteomes" id="UP001298424"/>
    </source>
</evidence>
<evidence type="ECO:0000313" key="8">
    <source>
        <dbReference type="EMBL" id="MCG6503958.1"/>
    </source>
</evidence>
<dbReference type="GO" id="GO:0008237">
    <property type="term" value="F:metallopeptidase activity"/>
    <property type="evidence" value="ECO:0007669"/>
    <property type="project" value="UniProtKB-KW"/>
</dbReference>
<evidence type="ECO:0000259" key="5">
    <source>
        <dbReference type="Pfam" id="PF01523"/>
    </source>
</evidence>
<name>A0ABS9NNQ3_9NEIS</name>
<evidence type="ECO:0000256" key="4">
    <source>
        <dbReference type="ARBA" id="ARBA00023049"/>
    </source>
</evidence>
<feature type="domain" description="Metalloprotease TldD/E central" evidence="7">
    <location>
        <begin position="130"/>
        <end position="238"/>
    </location>
</feature>
<accession>A0ABS9NNQ3</accession>
<dbReference type="InterPro" id="IPR036059">
    <property type="entry name" value="TldD/PmbA_sf"/>
</dbReference>
<proteinExistence type="inferred from homology"/>
<dbReference type="SUPFAM" id="SSF111283">
    <property type="entry name" value="Putative modulator of DNA gyrase, PmbA/TldD"/>
    <property type="match status" value="1"/>
</dbReference>
<feature type="domain" description="Metalloprotease TldD/E N-terminal" evidence="5">
    <location>
        <begin position="40"/>
        <end position="100"/>
    </location>
</feature>
<keyword evidence="2" id="KW-0645">Protease</keyword>
<evidence type="ECO:0000256" key="1">
    <source>
        <dbReference type="ARBA" id="ARBA00005836"/>
    </source>
</evidence>
<dbReference type="Pfam" id="PF19290">
    <property type="entry name" value="PmbA_TldD_2nd"/>
    <property type="match status" value="1"/>
</dbReference>
<sequence length="483" mass="51327">MNDFSVFDTVCERLLHAHGLSAENLYASLDLIGAHHVDYADIYCQRTAFESWHLEEGMVKSGSFQIDQGVGVRAVSGEKTAFAYADSLTDAAVRRAAETVRVIGAAGNNRPVRVPLQKVAAAPIHGDADPIASLDSPAKVALLQKVEALAKAADPRIVQVMAGLTCEYDLVYIARLDGRHAADIRPLVRLSVTVIAQQNGRREQGSGGGGGRFNLDYFSDAQIKSYVNHAVKQALTNLESRPAPAGEMTVVLGSGWPGVLLHEAVGHGLEGDFNRKQTSAFSGKLGQRVAAPGVTVVDQGNLAERRGSLNIDDEGNETRRNVLIEDGILTGYMQDETNARLMGMPVTGNGRRESYSSIVLPRMTNTFMENGSHDPQEIIASIDKGIYAVNFGGGQVDITSGKFVFSASEAWWVEKGKLQYPVKGSTIVGSGPEVLKHVSMIGNDSTLDTGVGVCGKDGQSVPVGVGQPTLRIDAGLTVGGSEA</sequence>
<comment type="caution">
    <text evidence="8">The sequence shown here is derived from an EMBL/GenBank/DDBJ whole genome shotgun (WGS) entry which is preliminary data.</text>
</comment>
<dbReference type="Pfam" id="PF01523">
    <property type="entry name" value="PmbA_TldD_1st"/>
    <property type="match status" value="1"/>
</dbReference>